<keyword evidence="12 15" id="KW-0539">Nucleus</keyword>
<dbReference type="OrthoDB" id="2307332at2759"/>
<dbReference type="GO" id="GO:0000785">
    <property type="term" value="C:chromatin"/>
    <property type="evidence" value="ECO:0007669"/>
    <property type="project" value="TreeGrafter"/>
</dbReference>
<dbReference type="SUPFAM" id="SSF47095">
    <property type="entry name" value="HMG-box"/>
    <property type="match status" value="1"/>
</dbReference>
<evidence type="ECO:0000313" key="18">
    <source>
        <dbReference type="EMBL" id="EGT41894.1"/>
    </source>
</evidence>
<evidence type="ECO:0000313" key="19">
    <source>
        <dbReference type="Proteomes" id="UP000008068"/>
    </source>
</evidence>
<feature type="compositionally biased region" description="Basic and acidic residues" evidence="16">
    <location>
        <begin position="8"/>
        <end position="17"/>
    </location>
</feature>
<evidence type="ECO:0000256" key="4">
    <source>
        <dbReference type="ARBA" id="ARBA00022473"/>
    </source>
</evidence>
<feature type="compositionally biased region" description="Low complexity" evidence="16">
    <location>
        <begin position="379"/>
        <end position="397"/>
    </location>
</feature>
<dbReference type="InParanoid" id="G0P0V4"/>
<dbReference type="PANTHER" id="PTHR10373:SF38">
    <property type="entry name" value="PROTEIN PANGOLIN, ISOFORM J"/>
    <property type="match status" value="1"/>
</dbReference>
<keyword evidence="6" id="KW-0597">Phosphoprotein</keyword>
<evidence type="ECO:0000259" key="17">
    <source>
        <dbReference type="PROSITE" id="PS50118"/>
    </source>
</evidence>
<protein>
    <recommendedName>
        <fullName evidence="13">Protein pop-1</fullName>
    </recommendedName>
    <alternativeName>
        <fullName evidence="14">Posterior pharynx defect protein 1</fullName>
    </alternativeName>
</protein>
<evidence type="ECO:0000256" key="13">
    <source>
        <dbReference type="ARBA" id="ARBA00069439"/>
    </source>
</evidence>
<evidence type="ECO:0000256" key="10">
    <source>
        <dbReference type="ARBA" id="ARBA00023159"/>
    </source>
</evidence>
<dbReference type="Pfam" id="PF00505">
    <property type="entry name" value="HMG_box"/>
    <property type="match status" value="1"/>
</dbReference>
<keyword evidence="4" id="KW-0217">Developmental protein</keyword>
<dbReference type="FunCoup" id="G0P0V4">
    <property type="interactions" value="664"/>
</dbReference>
<feature type="compositionally biased region" description="Low complexity" evidence="16">
    <location>
        <begin position="332"/>
        <end position="355"/>
    </location>
</feature>
<evidence type="ECO:0000256" key="6">
    <source>
        <dbReference type="ARBA" id="ARBA00022553"/>
    </source>
</evidence>
<dbReference type="FunFam" id="1.10.30.10:FF:000059">
    <property type="entry name" value="Protein pop-1"/>
    <property type="match status" value="1"/>
</dbReference>
<evidence type="ECO:0000256" key="5">
    <source>
        <dbReference type="ARBA" id="ARBA00022490"/>
    </source>
</evidence>
<keyword evidence="10" id="KW-0010">Activator</keyword>
<organism evidence="19">
    <name type="scientific">Caenorhabditis brenneri</name>
    <name type="common">Nematode worm</name>
    <dbReference type="NCBI Taxonomy" id="135651"/>
    <lineage>
        <taxon>Eukaryota</taxon>
        <taxon>Metazoa</taxon>
        <taxon>Ecdysozoa</taxon>
        <taxon>Nematoda</taxon>
        <taxon>Chromadorea</taxon>
        <taxon>Rhabditida</taxon>
        <taxon>Rhabditina</taxon>
        <taxon>Rhabditomorpha</taxon>
        <taxon>Rhabditoidea</taxon>
        <taxon>Rhabditidae</taxon>
        <taxon>Peloderinae</taxon>
        <taxon>Caenorhabditis</taxon>
    </lineage>
</organism>
<keyword evidence="19" id="KW-1185">Reference proteome</keyword>
<dbReference type="GO" id="GO:0000978">
    <property type="term" value="F:RNA polymerase II cis-regulatory region sequence-specific DNA binding"/>
    <property type="evidence" value="ECO:0007669"/>
    <property type="project" value="TreeGrafter"/>
</dbReference>
<accession>G0P0V4</accession>
<dbReference type="GO" id="GO:0000981">
    <property type="term" value="F:DNA-binding transcription factor activity, RNA polymerase II-specific"/>
    <property type="evidence" value="ECO:0007669"/>
    <property type="project" value="TreeGrafter"/>
</dbReference>
<evidence type="ECO:0000256" key="15">
    <source>
        <dbReference type="PROSITE-ProRule" id="PRU00267"/>
    </source>
</evidence>
<dbReference type="Gene3D" id="1.10.30.10">
    <property type="entry name" value="High mobility group box domain"/>
    <property type="match status" value="1"/>
</dbReference>
<evidence type="ECO:0000256" key="2">
    <source>
        <dbReference type="ARBA" id="ARBA00004496"/>
    </source>
</evidence>
<keyword evidence="11" id="KW-0804">Transcription</keyword>
<keyword evidence="5" id="KW-0963">Cytoplasm</keyword>
<keyword evidence="8" id="KW-0805">Transcription regulation</keyword>
<dbReference type="GO" id="GO:1990907">
    <property type="term" value="C:beta-catenin-TCF complex"/>
    <property type="evidence" value="ECO:0007669"/>
    <property type="project" value="TreeGrafter"/>
</dbReference>
<evidence type="ECO:0000256" key="8">
    <source>
        <dbReference type="ARBA" id="ARBA00023015"/>
    </source>
</evidence>
<sequence length="435" mass="48701">MADEELGDEVKVFRRDEDADDDPMISGETSEQQLADDKKEAVMEAELDGVGQISSIGELKASIKAEPSPSFPMMPGMIPTTAPFSPGYPLPYPAIMMPLFMPYGLRSPNLMLNMQALSPSFAMLPHSPSYLNMAMAAAAKQQLENQVPMHMGPLNPLSQMRMPPYMPQGIVPQNNDRRGYGGGKVKKEDHIKKPLNAFMWFMKENRKALLEEIGNNEKQSAELNKELGKRWHDLPKEEQQKYFEMAKKDRETHKEKYPQWSARENYAVNKKKTKKRRDKSVVLTSENSDQKKCRARFGVNNTEMWCKFCKRKKKCEYATDRSGSDMTDNLDGRGTSGACSSSSGSPSPSGNMGLPSLAQQQLRRTFEMHALINNMPLGSTSTLVSSPQPSSSAGRSPQDTNVSDSESDIDEDEEIDPTILHQTDVVLREETMCTL</sequence>
<comment type="subcellular location">
    <subcellularLocation>
        <location evidence="2">Cytoplasm</location>
    </subcellularLocation>
    <subcellularLocation>
        <location evidence="1">Nucleus</location>
    </subcellularLocation>
</comment>
<dbReference type="SMART" id="SM00398">
    <property type="entry name" value="HMG"/>
    <property type="match status" value="1"/>
</dbReference>
<feature type="region of interest" description="Disordered" evidence="16">
    <location>
        <begin position="319"/>
        <end position="355"/>
    </location>
</feature>
<feature type="compositionally biased region" description="Basic and acidic residues" evidence="16">
    <location>
        <begin position="248"/>
        <end position="257"/>
    </location>
</feature>
<dbReference type="EMBL" id="GL380005">
    <property type="protein sequence ID" value="EGT41894.1"/>
    <property type="molecule type" value="Genomic_DNA"/>
</dbReference>
<dbReference type="InterPro" id="IPR009071">
    <property type="entry name" value="HMG_box_dom"/>
</dbReference>
<keyword evidence="7" id="KW-0879">Wnt signaling pathway</keyword>
<dbReference type="PROSITE" id="PS50118">
    <property type="entry name" value="HMG_BOX_2"/>
    <property type="match status" value="1"/>
</dbReference>
<evidence type="ECO:0000256" key="16">
    <source>
        <dbReference type="SAM" id="MobiDB-lite"/>
    </source>
</evidence>
<feature type="DNA-binding region" description="HMG box" evidence="15">
    <location>
        <begin position="191"/>
        <end position="261"/>
    </location>
</feature>
<feature type="region of interest" description="Disordered" evidence="16">
    <location>
        <begin position="1"/>
        <end position="36"/>
    </location>
</feature>
<comment type="similarity">
    <text evidence="3">Belongs to the TCF/LEF family.</text>
</comment>
<feature type="domain" description="HMG box" evidence="17">
    <location>
        <begin position="191"/>
        <end position="261"/>
    </location>
</feature>
<dbReference type="InterPro" id="IPR036910">
    <property type="entry name" value="HMG_box_dom_sf"/>
</dbReference>
<feature type="compositionally biased region" description="Basic residues" evidence="16">
    <location>
        <begin position="269"/>
        <end position="278"/>
    </location>
</feature>
<dbReference type="PANTHER" id="PTHR10373">
    <property type="entry name" value="TRANSCRIPTION FACTOR 7 FAMILY MEMBER"/>
    <property type="match status" value="1"/>
</dbReference>
<dbReference type="InterPro" id="IPR024940">
    <property type="entry name" value="TCF/LEF"/>
</dbReference>
<evidence type="ECO:0000256" key="9">
    <source>
        <dbReference type="ARBA" id="ARBA00023125"/>
    </source>
</evidence>
<dbReference type="SMART" id="SM01366">
    <property type="entry name" value="c-clamp"/>
    <property type="match status" value="1"/>
</dbReference>
<name>G0P0V4_CAEBE</name>
<evidence type="ECO:0000256" key="12">
    <source>
        <dbReference type="ARBA" id="ARBA00023242"/>
    </source>
</evidence>
<dbReference type="eggNOG" id="KOG3248">
    <property type="taxonomic scope" value="Eukaryota"/>
</dbReference>
<evidence type="ECO:0000256" key="14">
    <source>
        <dbReference type="ARBA" id="ARBA00082882"/>
    </source>
</evidence>
<dbReference type="GO" id="GO:0060070">
    <property type="term" value="P:canonical Wnt signaling pathway"/>
    <property type="evidence" value="ECO:0007669"/>
    <property type="project" value="TreeGrafter"/>
</dbReference>
<dbReference type="AlphaFoldDB" id="G0P0V4"/>
<reference evidence="19" key="1">
    <citation type="submission" date="2011-07" db="EMBL/GenBank/DDBJ databases">
        <authorList>
            <consortium name="Caenorhabditis brenneri Sequencing and Analysis Consortium"/>
            <person name="Wilson R.K."/>
        </authorList>
    </citation>
    <scope>NUCLEOTIDE SEQUENCE [LARGE SCALE GENOMIC DNA]</scope>
    <source>
        <strain evidence="19">PB2801</strain>
    </source>
</reference>
<evidence type="ECO:0000256" key="11">
    <source>
        <dbReference type="ARBA" id="ARBA00023163"/>
    </source>
</evidence>
<dbReference type="STRING" id="135651.G0P0V4"/>
<feature type="region of interest" description="Disordered" evidence="16">
    <location>
        <begin position="248"/>
        <end position="287"/>
    </location>
</feature>
<keyword evidence="9 15" id="KW-0238">DNA-binding</keyword>
<feature type="compositionally biased region" description="Acidic residues" evidence="16">
    <location>
        <begin position="405"/>
        <end position="416"/>
    </location>
</feature>
<dbReference type="HOGENOM" id="CLU_625901_0_0_1"/>
<dbReference type="OMA" id="RCLWYRE"/>
<gene>
    <name evidence="18" type="ORF">CAEBREN_13162</name>
</gene>
<evidence type="ECO:0000256" key="3">
    <source>
        <dbReference type="ARBA" id="ARBA00006569"/>
    </source>
</evidence>
<feature type="region of interest" description="Disordered" evidence="16">
    <location>
        <begin position="377"/>
        <end position="423"/>
    </location>
</feature>
<proteinExistence type="inferred from homology"/>
<evidence type="ECO:0000256" key="7">
    <source>
        <dbReference type="ARBA" id="ARBA00022687"/>
    </source>
</evidence>
<evidence type="ECO:0000256" key="1">
    <source>
        <dbReference type="ARBA" id="ARBA00004123"/>
    </source>
</evidence>
<dbReference type="Proteomes" id="UP000008068">
    <property type="component" value="Unassembled WGS sequence"/>
</dbReference>
<dbReference type="GO" id="GO:0005737">
    <property type="term" value="C:cytoplasm"/>
    <property type="evidence" value="ECO:0007669"/>
    <property type="project" value="UniProtKB-SubCell"/>
</dbReference>